<feature type="region of interest" description="Disordered" evidence="1">
    <location>
        <begin position="133"/>
        <end position="244"/>
    </location>
</feature>
<dbReference type="GeneID" id="16078609"/>
<feature type="compositionally biased region" description="Low complexity" evidence="1">
    <location>
        <begin position="293"/>
        <end position="303"/>
    </location>
</feature>
<reference evidence="2" key="1">
    <citation type="submission" date="2009-08" db="EMBL/GenBank/DDBJ databases">
        <title>Annotation of Salpingoeca rosetta.</title>
        <authorList>
            <consortium name="The Broad Institute Genome Sequencing Platform"/>
            <person name="Russ C."/>
            <person name="Cuomo C."/>
            <person name="Burger G."/>
            <person name="Gray M.W."/>
            <person name="Holland P.W.H."/>
            <person name="King N."/>
            <person name="Lang F.B.F."/>
            <person name="Roger A.J."/>
            <person name="Ruiz-Trillo I."/>
            <person name="Young S.K."/>
            <person name="Zeng Q."/>
            <person name="Gargeya S."/>
            <person name="Alvarado L."/>
            <person name="Berlin A."/>
            <person name="Chapman S.B."/>
            <person name="Chen Z."/>
            <person name="Freedman E."/>
            <person name="Gellesch M."/>
            <person name="Goldberg J."/>
            <person name="Griggs A."/>
            <person name="Gujja S."/>
            <person name="Heilman E."/>
            <person name="Heiman D."/>
            <person name="Howarth C."/>
            <person name="Mehta T."/>
            <person name="Neiman D."/>
            <person name="Pearson M."/>
            <person name="Roberts A."/>
            <person name="Saif S."/>
            <person name="Shea T."/>
            <person name="Shenoy N."/>
            <person name="Sisk P."/>
            <person name="Stolte C."/>
            <person name="Sykes S."/>
            <person name="White J."/>
            <person name="Yandava C."/>
            <person name="Haas B."/>
            <person name="Nusbaum C."/>
            <person name="Birren B."/>
        </authorList>
    </citation>
    <scope>NUCLEOTIDE SEQUENCE [LARGE SCALE GENOMIC DNA]</scope>
    <source>
        <strain evidence="2">ATCC 50818</strain>
    </source>
</reference>
<dbReference type="RefSeq" id="XP_004998013.1">
    <property type="nucleotide sequence ID" value="XM_004997956.1"/>
</dbReference>
<feature type="region of interest" description="Disordered" evidence="1">
    <location>
        <begin position="287"/>
        <end position="311"/>
    </location>
</feature>
<keyword evidence="3" id="KW-1185">Reference proteome</keyword>
<name>F2TZN3_SALR5</name>
<feature type="compositionally biased region" description="Polar residues" evidence="1">
    <location>
        <begin position="190"/>
        <end position="214"/>
    </location>
</feature>
<accession>F2TZN3</accession>
<feature type="region of interest" description="Disordered" evidence="1">
    <location>
        <begin position="446"/>
        <end position="473"/>
    </location>
</feature>
<feature type="compositionally biased region" description="Basic and acidic residues" evidence="1">
    <location>
        <begin position="42"/>
        <end position="58"/>
    </location>
</feature>
<dbReference type="EMBL" id="GL832957">
    <property type="protein sequence ID" value="EGD79057.1"/>
    <property type="molecule type" value="Genomic_DNA"/>
</dbReference>
<sequence>MARRLNFERSLTPSVTYERQRSCHDHGHEEAAEFLGSSGTLHPERTDAEGTRNKRTKNDSSNNSSDESAHARHAASPAAFATPTGKGTGATEPATPTNNSLAMFNFKQQQQDQQLLLPLPKGKMPSLPVSLTAVRARNDTRSRSNNIADKSHNNSTNSSSRNSADSSDGGSGNSSRSATSKASTLPLLASGSSVTSRTPASPSGSTDLVSSARGSSLHVPTGANTRLPPSSPSMNKQSTGYEEELVQRRLPAEVALRPSSPATLRQYALPLRTHPQLQLQQAFGAVQEEEYDQQNQQQGFEEQPSGTATRTYPGLDVYGSHQLAQVTPLTTKPPAPQATSPLPVSSTAAAMTSYAPQHSHMYHQLHHQQCQHYPTHSSASMHYDLQQHTPLPPTHFPAAWPAEEPLQHLHTIDEIAASEIQDILYKLHLQHISLLAQLRQQEEAHRQHHWPLSSSSTRHDRPGPTLSFGMQPAASTSDADVECALRILNMTQELVCAVLSSSHTFTFDQGKDEH</sequence>
<dbReference type="InParanoid" id="F2TZN3"/>
<gene>
    <name evidence="2" type="ORF">PTSG_02026</name>
</gene>
<dbReference type="KEGG" id="sre:PTSG_02026"/>
<protein>
    <submittedName>
        <fullName evidence="2">Uncharacterized protein</fullName>
    </submittedName>
</protein>
<feature type="compositionally biased region" description="Low complexity" evidence="1">
    <location>
        <begin position="153"/>
        <end position="178"/>
    </location>
</feature>
<evidence type="ECO:0000313" key="2">
    <source>
        <dbReference type="EMBL" id="EGD79057.1"/>
    </source>
</evidence>
<evidence type="ECO:0000256" key="1">
    <source>
        <dbReference type="SAM" id="MobiDB-lite"/>
    </source>
</evidence>
<feature type="compositionally biased region" description="Polar residues" evidence="1">
    <location>
        <begin position="222"/>
        <end position="240"/>
    </location>
</feature>
<organism evidence="3">
    <name type="scientific">Salpingoeca rosetta (strain ATCC 50818 / BSB-021)</name>
    <dbReference type="NCBI Taxonomy" id="946362"/>
    <lineage>
        <taxon>Eukaryota</taxon>
        <taxon>Choanoflagellata</taxon>
        <taxon>Craspedida</taxon>
        <taxon>Salpingoecidae</taxon>
        <taxon>Salpingoeca</taxon>
    </lineage>
</organism>
<evidence type="ECO:0000313" key="3">
    <source>
        <dbReference type="Proteomes" id="UP000007799"/>
    </source>
</evidence>
<dbReference type="Proteomes" id="UP000007799">
    <property type="component" value="Unassembled WGS sequence"/>
</dbReference>
<feature type="region of interest" description="Disordered" evidence="1">
    <location>
        <begin position="1"/>
        <end position="99"/>
    </location>
</feature>
<proteinExistence type="predicted"/>
<feature type="compositionally biased region" description="Low complexity" evidence="1">
    <location>
        <begin position="74"/>
        <end position="84"/>
    </location>
</feature>
<feature type="compositionally biased region" description="Basic and acidic residues" evidence="1">
    <location>
        <begin position="18"/>
        <end position="31"/>
    </location>
</feature>
<dbReference type="AlphaFoldDB" id="F2TZN3"/>